<evidence type="ECO:0000313" key="5">
    <source>
        <dbReference type="EMBL" id="ASD27573.1"/>
    </source>
</evidence>
<dbReference type="SMART" id="SM00421">
    <property type="entry name" value="HTH_LUXR"/>
    <property type="match status" value="1"/>
</dbReference>
<dbReference type="SUPFAM" id="SSF46894">
    <property type="entry name" value="C-terminal effector domain of the bipartite response regulators"/>
    <property type="match status" value="1"/>
</dbReference>
<dbReference type="PRINTS" id="PR00038">
    <property type="entry name" value="HTHLUXR"/>
</dbReference>
<dbReference type="InterPro" id="IPR016032">
    <property type="entry name" value="Sig_transdc_resp-reg_C-effctor"/>
</dbReference>
<evidence type="ECO:0000313" key="6">
    <source>
        <dbReference type="Proteomes" id="UP000197024"/>
    </source>
</evidence>
<dbReference type="PROSITE" id="PS50043">
    <property type="entry name" value="HTH_LUXR_2"/>
    <property type="match status" value="1"/>
</dbReference>
<sequence>MALFVDRDNINERDGATALDCRRGGNGVGLQGPAEACRFDIEAINEAACSEAWSKSCSRAAMIITPSLHLLWSNEEGRRLLTIDRDLGEVGGRLSFAQRTGVFAFAAFLENLGDEPRAWVLARRDGGGDCLIIRAVRIALGEAQAVILAFSDTAGSRRLWADFGPALDLTSAETTLLKRLVDGATVTEAAQDLGVSLETARTHVKRAYAKLGVSSREEMFAKISPFRLS</sequence>
<gene>
    <name evidence="5" type="ORF">CD943_12130</name>
</gene>
<organism evidence="5 6">
    <name type="scientific">Brevundimonas diminuta</name>
    <name type="common">Pseudomonas diminuta</name>
    <dbReference type="NCBI Taxonomy" id="293"/>
    <lineage>
        <taxon>Bacteria</taxon>
        <taxon>Pseudomonadati</taxon>
        <taxon>Pseudomonadota</taxon>
        <taxon>Alphaproteobacteria</taxon>
        <taxon>Caulobacterales</taxon>
        <taxon>Caulobacteraceae</taxon>
        <taxon>Brevundimonas</taxon>
    </lineage>
</organism>
<accession>A0A246KA77</accession>
<dbReference type="InterPro" id="IPR036388">
    <property type="entry name" value="WH-like_DNA-bd_sf"/>
</dbReference>
<dbReference type="InterPro" id="IPR000792">
    <property type="entry name" value="Tscrpt_reg_LuxR_C"/>
</dbReference>
<keyword evidence="3" id="KW-0804">Transcription</keyword>
<keyword evidence="2" id="KW-0238">DNA-binding</keyword>
<dbReference type="STRING" id="293.GCA_000988015_00180"/>
<evidence type="ECO:0000259" key="4">
    <source>
        <dbReference type="PROSITE" id="PS50043"/>
    </source>
</evidence>
<dbReference type="CDD" id="cd06170">
    <property type="entry name" value="LuxR_C_like"/>
    <property type="match status" value="1"/>
</dbReference>
<evidence type="ECO:0000256" key="1">
    <source>
        <dbReference type="ARBA" id="ARBA00023015"/>
    </source>
</evidence>
<dbReference type="Proteomes" id="UP000197024">
    <property type="component" value="Chromosome"/>
</dbReference>
<dbReference type="GO" id="GO:0006355">
    <property type="term" value="P:regulation of DNA-templated transcription"/>
    <property type="evidence" value="ECO:0007669"/>
    <property type="project" value="InterPro"/>
</dbReference>
<dbReference type="AlphaFoldDB" id="A0A246KA77"/>
<dbReference type="PANTHER" id="PTHR44688:SF16">
    <property type="entry name" value="DNA-BINDING TRANSCRIPTIONAL ACTIVATOR DEVR_DOSR"/>
    <property type="match status" value="1"/>
</dbReference>
<dbReference type="PANTHER" id="PTHR44688">
    <property type="entry name" value="DNA-BINDING TRANSCRIPTIONAL ACTIVATOR DEVR_DOSR"/>
    <property type="match status" value="1"/>
</dbReference>
<reference evidence="5 6" key="1">
    <citation type="submission" date="2017-06" db="EMBL/GenBank/DDBJ databases">
        <title>Biodegradation of gentamicin by bacterial consortia AMQD4 in synthetic medium and raw gentamicin sewage.</title>
        <authorList>
            <person name="Chang H."/>
            <person name="Feng Y."/>
            <person name="Li Z."/>
            <person name="Xue J."/>
            <person name="Cheng D."/>
        </authorList>
    </citation>
    <scope>NUCLEOTIDE SEQUENCE [LARGE SCALE GENOMIC DNA]</scope>
    <source>
        <strain evidence="5 6">BZC3</strain>
    </source>
</reference>
<dbReference type="Gene3D" id="1.10.10.10">
    <property type="entry name" value="Winged helix-like DNA-binding domain superfamily/Winged helix DNA-binding domain"/>
    <property type="match status" value="1"/>
</dbReference>
<dbReference type="Pfam" id="PF00196">
    <property type="entry name" value="GerE"/>
    <property type="match status" value="1"/>
</dbReference>
<name>A0A246KA77_BREDI</name>
<evidence type="ECO:0000256" key="2">
    <source>
        <dbReference type="ARBA" id="ARBA00023125"/>
    </source>
</evidence>
<dbReference type="EMBL" id="CP021995">
    <property type="protein sequence ID" value="ASD27573.1"/>
    <property type="molecule type" value="Genomic_DNA"/>
</dbReference>
<dbReference type="GO" id="GO:0003677">
    <property type="term" value="F:DNA binding"/>
    <property type="evidence" value="ECO:0007669"/>
    <property type="project" value="UniProtKB-KW"/>
</dbReference>
<protein>
    <recommendedName>
        <fullName evidence="4">HTH luxR-type domain-containing protein</fullName>
    </recommendedName>
</protein>
<keyword evidence="1" id="KW-0805">Transcription regulation</keyword>
<proteinExistence type="predicted"/>
<reference evidence="5 6" key="2">
    <citation type="submission" date="2017-06" db="EMBL/GenBank/DDBJ databases">
        <authorList>
            <person name="Kim H.J."/>
            <person name="Triplett B.A."/>
        </authorList>
    </citation>
    <scope>NUCLEOTIDE SEQUENCE [LARGE SCALE GENOMIC DNA]</scope>
    <source>
        <strain evidence="5 6">BZC3</strain>
    </source>
</reference>
<evidence type="ECO:0000256" key="3">
    <source>
        <dbReference type="ARBA" id="ARBA00023163"/>
    </source>
</evidence>
<feature type="domain" description="HTH luxR-type" evidence="4">
    <location>
        <begin position="162"/>
        <end position="227"/>
    </location>
</feature>